<proteinExistence type="predicted"/>
<name>A0A183NRB6_9TREM</name>
<sequence>MLTLTNSMNYNSCMINSNTKRTDVIIYPQHIIDIHSHWRWNGICRMSCSTVR</sequence>
<gene>
    <name evidence="1" type="ORF">SMTD_LOCUS4652</name>
</gene>
<dbReference type="EMBL" id="UZAL01026679">
    <property type="protein sequence ID" value="VDP24385.1"/>
    <property type="molecule type" value="Genomic_DNA"/>
</dbReference>
<dbReference type="AlphaFoldDB" id="A0A183NRB6"/>
<evidence type="ECO:0000313" key="1">
    <source>
        <dbReference type="EMBL" id="VDP24385.1"/>
    </source>
</evidence>
<protein>
    <submittedName>
        <fullName evidence="1">Uncharacterized protein</fullName>
    </submittedName>
</protein>
<dbReference type="Proteomes" id="UP000269396">
    <property type="component" value="Unassembled WGS sequence"/>
</dbReference>
<reference evidence="1 2" key="1">
    <citation type="submission" date="2018-11" db="EMBL/GenBank/DDBJ databases">
        <authorList>
            <consortium name="Pathogen Informatics"/>
        </authorList>
    </citation>
    <scope>NUCLEOTIDE SEQUENCE [LARGE SCALE GENOMIC DNA]</scope>
    <source>
        <strain>Denwood</strain>
        <strain evidence="2">Zambia</strain>
    </source>
</reference>
<organism evidence="1 2">
    <name type="scientific">Schistosoma mattheei</name>
    <dbReference type="NCBI Taxonomy" id="31246"/>
    <lineage>
        <taxon>Eukaryota</taxon>
        <taxon>Metazoa</taxon>
        <taxon>Spiralia</taxon>
        <taxon>Lophotrochozoa</taxon>
        <taxon>Platyhelminthes</taxon>
        <taxon>Trematoda</taxon>
        <taxon>Digenea</taxon>
        <taxon>Strigeidida</taxon>
        <taxon>Schistosomatoidea</taxon>
        <taxon>Schistosomatidae</taxon>
        <taxon>Schistosoma</taxon>
    </lineage>
</organism>
<accession>A0A183NRB6</accession>
<evidence type="ECO:0000313" key="2">
    <source>
        <dbReference type="Proteomes" id="UP000269396"/>
    </source>
</evidence>
<keyword evidence="2" id="KW-1185">Reference proteome</keyword>